<comment type="caution">
    <text evidence="6">The sequence shown here is derived from an EMBL/GenBank/DDBJ whole genome shotgun (WGS) entry which is preliminary data.</text>
</comment>
<dbReference type="SUPFAM" id="SSF51621">
    <property type="entry name" value="Phosphoenolpyruvate/pyruvate domain"/>
    <property type="match status" value="1"/>
</dbReference>
<evidence type="ECO:0000256" key="3">
    <source>
        <dbReference type="ARBA" id="ARBA00012618"/>
    </source>
</evidence>
<comment type="subunit">
    <text evidence="2">Homodecamer; pentamer of dimers.</text>
</comment>
<dbReference type="RefSeq" id="WP_213375917.1">
    <property type="nucleotide sequence ID" value="NZ_BSFJ01000031.1"/>
</dbReference>
<dbReference type="AlphaFoldDB" id="A0A9W6JC15"/>
<dbReference type="InterPro" id="IPR003700">
    <property type="entry name" value="Pantoate_hydroxy_MeTrfase"/>
</dbReference>
<keyword evidence="7" id="KW-1185">Reference proteome</keyword>
<evidence type="ECO:0000256" key="4">
    <source>
        <dbReference type="ARBA" id="ARBA00022655"/>
    </source>
</evidence>
<evidence type="ECO:0000256" key="1">
    <source>
        <dbReference type="ARBA" id="ARBA00008676"/>
    </source>
</evidence>
<name>A0A9W6JC15_9HYPH</name>
<reference evidence="6" key="2">
    <citation type="submission" date="2023-01" db="EMBL/GenBank/DDBJ databases">
        <authorList>
            <person name="Sun Q."/>
            <person name="Evtushenko L."/>
        </authorList>
    </citation>
    <scope>NUCLEOTIDE SEQUENCE</scope>
    <source>
        <strain evidence="6">VKM B-2484</strain>
    </source>
</reference>
<proteinExistence type="inferred from homology"/>
<dbReference type="GO" id="GO:0003864">
    <property type="term" value="F:3-methyl-2-oxobutanoate hydroxymethyltransferase activity"/>
    <property type="evidence" value="ECO:0007669"/>
    <property type="project" value="UniProtKB-EC"/>
</dbReference>
<sequence length="284" mass="30352">MAARRKTRIKHLFEKKAKGERIVGMECHDTPSAAMAEALGADIVHCGSPGPMGLFGHKSMATVDYEEQLYMLQAVLRGAQSPLLICNMPNTTVGVSIEESVRNAARAVKLGADGVHIEPTFGMIPHVKAIIDVGIPVIGHFGVQSERAVMHSGYAPAGTTAAEAEEIVALVRQCIDVGVSVALFEHTSEELVKWCTGNLPIIIGSLGSGPHADFIYHISCDVAGNSAFRMPASREAFGNVWKNMEDAYGAYFAAARNGTFPKSENSHRMKPGEAEKFAKAMASA</sequence>
<dbReference type="GO" id="GO:0015940">
    <property type="term" value="P:pantothenate biosynthetic process"/>
    <property type="evidence" value="ECO:0007669"/>
    <property type="project" value="UniProtKB-KW"/>
</dbReference>
<evidence type="ECO:0000313" key="7">
    <source>
        <dbReference type="Proteomes" id="UP001143370"/>
    </source>
</evidence>
<accession>A0A9W6JC15</accession>
<dbReference type="Proteomes" id="UP001143370">
    <property type="component" value="Unassembled WGS sequence"/>
</dbReference>
<keyword evidence="4" id="KW-0566">Pantothenate biosynthesis</keyword>
<organism evidence="6 7">
    <name type="scientific">Ancylobacter dichloromethanicus</name>
    <dbReference type="NCBI Taxonomy" id="518825"/>
    <lineage>
        <taxon>Bacteria</taxon>
        <taxon>Pseudomonadati</taxon>
        <taxon>Pseudomonadota</taxon>
        <taxon>Alphaproteobacteria</taxon>
        <taxon>Hyphomicrobiales</taxon>
        <taxon>Xanthobacteraceae</taxon>
        <taxon>Ancylobacter</taxon>
    </lineage>
</organism>
<dbReference type="GO" id="GO:0000287">
    <property type="term" value="F:magnesium ion binding"/>
    <property type="evidence" value="ECO:0007669"/>
    <property type="project" value="TreeGrafter"/>
</dbReference>
<keyword evidence="5" id="KW-0808">Transferase</keyword>
<protein>
    <recommendedName>
        <fullName evidence="3">3-methyl-2-oxobutanoate hydroxymethyltransferase</fullName>
        <ecNumber evidence="3">2.1.2.11</ecNumber>
    </recommendedName>
</protein>
<dbReference type="EC" id="2.1.2.11" evidence="3"/>
<evidence type="ECO:0000313" key="6">
    <source>
        <dbReference type="EMBL" id="GLK73626.1"/>
    </source>
</evidence>
<dbReference type="InterPro" id="IPR015813">
    <property type="entry name" value="Pyrv/PenolPyrv_kinase-like_dom"/>
</dbReference>
<evidence type="ECO:0000256" key="2">
    <source>
        <dbReference type="ARBA" id="ARBA00011424"/>
    </source>
</evidence>
<dbReference type="Pfam" id="PF02548">
    <property type="entry name" value="Pantoate_transf"/>
    <property type="match status" value="1"/>
</dbReference>
<dbReference type="Gene3D" id="3.20.20.60">
    <property type="entry name" value="Phosphoenolpyruvate-binding domains"/>
    <property type="match status" value="1"/>
</dbReference>
<dbReference type="InterPro" id="IPR040442">
    <property type="entry name" value="Pyrv_kinase-like_dom_sf"/>
</dbReference>
<dbReference type="PANTHER" id="PTHR20881">
    <property type="entry name" value="3-METHYL-2-OXOBUTANOATE HYDROXYMETHYLTRANSFERASE"/>
    <property type="match status" value="1"/>
</dbReference>
<evidence type="ECO:0000256" key="5">
    <source>
        <dbReference type="ARBA" id="ARBA00022679"/>
    </source>
</evidence>
<reference evidence="6" key="1">
    <citation type="journal article" date="2014" name="Int. J. Syst. Evol. Microbiol.">
        <title>Complete genome sequence of Corynebacterium casei LMG S-19264T (=DSM 44701T), isolated from a smear-ripened cheese.</title>
        <authorList>
            <consortium name="US DOE Joint Genome Institute (JGI-PGF)"/>
            <person name="Walter F."/>
            <person name="Albersmeier A."/>
            <person name="Kalinowski J."/>
            <person name="Ruckert C."/>
        </authorList>
    </citation>
    <scope>NUCLEOTIDE SEQUENCE</scope>
    <source>
        <strain evidence="6">VKM B-2484</strain>
    </source>
</reference>
<dbReference type="PANTHER" id="PTHR20881:SF0">
    <property type="entry name" value="3-METHYL-2-OXOBUTANOATE HYDROXYMETHYLTRANSFERASE"/>
    <property type="match status" value="1"/>
</dbReference>
<comment type="similarity">
    <text evidence="1">Belongs to the PanB family.</text>
</comment>
<dbReference type="EMBL" id="BSFJ01000031">
    <property type="protein sequence ID" value="GLK73626.1"/>
    <property type="molecule type" value="Genomic_DNA"/>
</dbReference>
<gene>
    <name evidence="6" type="primary">panB</name>
    <name evidence="6" type="ORF">GCM10017643_37440</name>
</gene>